<keyword evidence="2" id="KW-0479">Metal-binding</keyword>
<dbReference type="SUPFAM" id="SSF50022">
    <property type="entry name" value="ISP domain"/>
    <property type="match status" value="1"/>
</dbReference>
<dbReference type="PROSITE" id="PS51296">
    <property type="entry name" value="RIESKE"/>
    <property type="match status" value="1"/>
</dbReference>
<evidence type="ECO:0000256" key="5">
    <source>
        <dbReference type="SAM" id="MobiDB-lite"/>
    </source>
</evidence>
<proteinExistence type="predicted"/>
<dbReference type="GO" id="GO:0051537">
    <property type="term" value="F:2 iron, 2 sulfur cluster binding"/>
    <property type="evidence" value="ECO:0007669"/>
    <property type="project" value="UniProtKB-KW"/>
</dbReference>
<dbReference type="InterPro" id="IPR036922">
    <property type="entry name" value="Rieske_2Fe-2S_sf"/>
</dbReference>
<evidence type="ECO:0000259" key="6">
    <source>
        <dbReference type="PROSITE" id="PS51296"/>
    </source>
</evidence>
<dbReference type="Proteomes" id="UP001596395">
    <property type="component" value="Unassembled WGS sequence"/>
</dbReference>
<dbReference type="Gene3D" id="2.102.10.10">
    <property type="entry name" value="Rieske [2Fe-2S] iron-sulphur domain"/>
    <property type="match status" value="1"/>
</dbReference>
<keyword evidence="8" id="KW-1185">Reference proteome</keyword>
<feature type="region of interest" description="Disordered" evidence="5">
    <location>
        <begin position="121"/>
        <end position="142"/>
    </location>
</feature>
<protein>
    <submittedName>
        <fullName evidence="7">Rieske (2Fe-2S) protein</fullName>
    </submittedName>
</protein>
<accession>A0ABD5VK36</accession>
<gene>
    <name evidence="7" type="ORF">ACFQGB_15945</name>
</gene>
<sequence>MSARTRVTSVEAVHESGSYLFAVRDSYGDDGEVVVVPCEDGVAAFRNFCVHEPDQRLAREGVGAVVRDGEMICPRHGSTFDTCSGDCDSGKAEGMTLADVDVVVEDGQVYLVDEELTYLYEGPVQGDDDDDDMPSSTSHINL</sequence>
<evidence type="ECO:0000256" key="4">
    <source>
        <dbReference type="ARBA" id="ARBA00023014"/>
    </source>
</evidence>
<keyword evidence="1" id="KW-0001">2Fe-2S</keyword>
<dbReference type="EMBL" id="JBHSXN010000003">
    <property type="protein sequence ID" value="MFC6954356.1"/>
    <property type="molecule type" value="Genomic_DNA"/>
</dbReference>
<comment type="caution">
    <text evidence="7">The sequence shown here is derived from an EMBL/GenBank/DDBJ whole genome shotgun (WGS) entry which is preliminary data.</text>
</comment>
<keyword evidence="4" id="KW-0411">Iron-sulfur</keyword>
<evidence type="ECO:0000256" key="1">
    <source>
        <dbReference type="ARBA" id="ARBA00022714"/>
    </source>
</evidence>
<name>A0ABD5VK36_9EURY</name>
<feature type="domain" description="Rieske" evidence="6">
    <location>
        <begin position="10"/>
        <end position="111"/>
    </location>
</feature>
<dbReference type="InterPro" id="IPR017941">
    <property type="entry name" value="Rieske_2Fe-2S"/>
</dbReference>
<evidence type="ECO:0000313" key="7">
    <source>
        <dbReference type="EMBL" id="MFC6954356.1"/>
    </source>
</evidence>
<dbReference type="GO" id="GO:0046872">
    <property type="term" value="F:metal ion binding"/>
    <property type="evidence" value="ECO:0007669"/>
    <property type="project" value="UniProtKB-KW"/>
</dbReference>
<dbReference type="Pfam" id="PF00355">
    <property type="entry name" value="Rieske"/>
    <property type="match status" value="1"/>
</dbReference>
<dbReference type="RefSeq" id="WP_336351308.1">
    <property type="nucleotide sequence ID" value="NZ_JAZAQL010000003.1"/>
</dbReference>
<keyword evidence="3" id="KW-0408">Iron</keyword>
<organism evidence="7 8">
    <name type="scientific">Halorubellus litoreus</name>
    <dbReference type="NCBI Taxonomy" id="755308"/>
    <lineage>
        <taxon>Archaea</taxon>
        <taxon>Methanobacteriati</taxon>
        <taxon>Methanobacteriota</taxon>
        <taxon>Stenosarchaea group</taxon>
        <taxon>Halobacteria</taxon>
        <taxon>Halobacteriales</taxon>
        <taxon>Halorubellaceae</taxon>
        <taxon>Halorubellus</taxon>
    </lineage>
</organism>
<dbReference type="AlphaFoldDB" id="A0ABD5VK36"/>
<evidence type="ECO:0000313" key="8">
    <source>
        <dbReference type="Proteomes" id="UP001596395"/>
    </source>
</evidence>
<evidence type="ECO:0000256" key="2">
    <source>
        <dbReference type="ARBA" id="ARBA00022723"/>
    </source>
</evidence>
<reference evidence="7 8" key="1">
    <citation type="journal article" date="2019" name="Int. J. Syst. Evol. Microbiol.">
        <title>The Global Catalogue of Microorganisms (GCM) 10K type strain sequencing project: providing services to taxonomists for standard genome sequencing and annotation.</title>
        <authorList>
            <consortium name="The Broad Institute Genomics Platform"/>
            <consortium name="The Broad Institute Genome Sequencing Center for Infectious Disease"/>
            <person name="Wu L."/>
            <person name="Ma J."/>
        </authorList>
    </citation>
    <scope>NUCLEOTIDE SEQUENCE [LARGE SCALE GENOMIC DNA]</scope>
    <source>
        <strain evidence="7 8">GX26</strain>
    </source>
</reference>
<evidence type="ECO:0000256" key="3">
    <source>
        <dbReference type="ARBA" id="ARBA00023004"/>
    </source>
</evidence>